<evidence type="ECO:0000313" key="2">
    <source>
        <dbReference type="Proteomes" id="UP000189677"/>
    </source>
</evidence>
<proteinExistence type="predicted"/>
<evidence type="ECO:0000313" key="1">
    <source>
        <dbReference type="EMBL" id="AQU67993.1"/>
    </source>
</evidence>
<dbReference type="InterPro" id="IPR050490">
    <property type="entry name" value="Bact_solute-bd_prot1"/>
</dbReference>
<dbReference type="Pfam" id="PF13416">
    <property type="entry name" value="SBP_bac_8"/>
    <property type="match status" value="1"/>
</dbReference>
<sequence length="406" mass="43641">MTMALSGCGSSSGSGDVTLKVVAADYGNSAANSSEKYWNSLAKEFESKNPGIKVDIDIRSWKTVDADVAKMVRDGEAPDIAQIGAYADYVKKEELYSADELLSIPTQANFLSRFADAGKVDQTQYGMPFVASTRLLFYNKGLFAAAGLSAPQDWADIKSDAEALKAQDVPTPFALPLGPEEAQAETMMWMLSGGGAYTDATDGSYAVDSETNVKTFEWLQKELVGKGLTGSVPPGELDRADAFKAFTDGKVGMLNGHPTMMQEAEKAGVDVGMVPMPGINGKSKATMGVADWIMAFKQAGHREQAGKFLDFTFEDENVMDFVGQYDLLPVTYSASETMVADDEHKELRKFLEALPTAELYPFGKTSWAGVSDDIKKNIGKTVQPGAVPSEILARIGRDATTAENAE</sequence>
<dbReference type="OrthoDB" id="366726at2"/>
<dbReference type="PANTHER" id="PTHR43649:SF30">
    <property type="entry name" value="ABC TRANSPORTER SUBSTRATE-BINDING PROTEIN"/>
    <property type="match status" value="1"/>
</dbReference>
<gene>
    <name evidence="1" type="ORF">BBN63_18965</name>
</gene>
<dbReference type="KEGG" id="snw:BBN63_18965"/>
<dbReference type="EMBL" id="CP018047">
    <property type="protein sequence ID" value="AQU67993.1"/>
    <property type="molecule type" value="Genomic_DNA"/>
</dbReference>
<dbReference type="Proteomes" id="UP000189677">
    <property type="component" value="Chromosome"/>
</dbReference>
<dbReference type="RefSeq" id="WP_078076579.1">
    <property type="nucleotide sequence ID" value="NZ_CP018047.1"/>
</dbReference>
<name>A0A1U9QVG5_STRNV</name>
<organism evidence="1 2">
    <name type="scientific">Streptomyces niveus</name>
    <name type="common">Streptomyces spheroides</name>
    <dbReference type="NCBI Taxonomy" id="193462"/>
    <lineage>
        <taxon>Bacteria</taxon>
        <taxon>Bacillati</taxon>
        <taxon>Actinomycetota</taxon>
        <taxon>Actinomycetes</taxon>
        <taxon>Kitasatosporales</taxon>
        <taxon>Streptomycetaceae</taxon>
        <taxon>Streptomyces</taxon>
    </lineage>
</organism>
<dbReference type="InterPro" id="IPR006059">
    <property type="entry name" value="SBP"/>
</dbReference>
<accession>A0A1U9QVG5</accession>
<dbReference type="AlphaFoldDB" id="A0A1U9QVG5"/>
<dbReference type="Gene3D" id="3.40.190.10">
    <property type="entry name" value="Periplasmic binding protein-like II"/>
    <property type="match status" value="1"/>
</dbReference>
<keyword evidence="2" id="KW-1185">Reference proteome</keyword>
<dbReference type="SUPFAM" id="SSF53850">
    <property type="entry name" value="Periplasmic binding protein-like II"/>
    <property type="match status" value="1"/>
</dbReference>
<dbReference type="PANTHER" id="PTHR43649">
    <property type="entry name" value="ARABINOSE-BINDING PROTEIN-RELATED"/>
    <property type="match status" value="1"/>
</dbReference>
<reference evidence="1 2" key="1">
    <citation type="submission" date="2016-11" db="EMBL/GenBank/DDBJ databases">
        <title>Complete genome sequence of Streptomyces niveus SCSIO 3406.</title>
        <authorList>
            <person name="Zhu Q."/>
            <person name="Cheng W."/>
            <person name="Song Y."/>
            <person name="Li Q."/>
            <person name="Ju J."/>
        </authorList>
    </citation>
    <scope>NUCLEOTIDE SEQUENCE [LARGE SCALE GENOMIC DNA]</scope>
    <source>
        <strain evidence="1 2">SCSIO 3406</strain>
    </source>
</reference>
<protein>
    <submittedName>
        <fullName evidence="1">ABC transporter substrate-binding protein</fullName>
    </submittedName>
</protein>